<dbReference type="EMBL" id="CANTFL010000988">
    <property type="protein sequence ID" value="CAI5729395.1"/>
    <property type="molecule type" value="Genomic_DNA"/>
</dbReference>
<keyword evidence="11" id="KW-1185">Reference proteome</keyword>
<dbReference type="Pfam" id="PF13886">
    <property type="entry name" value="TM7S3_TM198"/>
    <property type="match status" value="1"/>
</dbReference>
<feature type="transmembrane region" description="Helical" evidence="7">
    <location>
        <begin position="96"/>
        <end position="115"/>
    </location>
</feature>
<evidence type="ECO:0000256" key="6">
    <source>
        <dbReference type="ARBA" id="ARBA00049737"/>
    </source>
</evidence>
<dbReference type="InterPro" id="IPR025256">
    <property type="entry name" value="TM7S3/TM198-like_dom"/>
</dbReference>
<feature type="domain" description="TM7S3/TM198-like" evidence="9">
    <location>
        <begin position="74"/>
        <end position="272"/>
    </location>
</feature>
<keyword evidence="4 7" id="KW-1133">Transmembrane helix</keyword>
<feature type="signal peptide" evidence="8">
    <location>
        <begin position="1"/>
        <end position="28"/>
    </location>
</feature>
<dbReference type="GO" id="GO:0005886">
    <property type="term" value="C:plasma membrane"/>
    <property type="evidence" value="ECO:0007669"/>
    <property type="project" value="TreeGrafter"/>
</dbReference>
<keyword evidence="8" id="KW-0732">Signal</keyword>
<evidence type="ECO:0000256" key="3">
    <source>
        <dbReference type="ARBA" id="ARBA00022692"/>
    </source>
</evidence>
<dbReference type="PANTHER" id="PTHR31247:SF5">
    <property type="entry name" value="DUF4203 DOMAIN-CONTAINING PROTEIN"/>
    <property type="match status" value="1"/>
</dbReference>
<proteinExistence type="inferred from homology"/>
<feature type="transmembrane region" description="Helical" evidence="7">
    <location>
        <begin position="179"/>
        <end position="197"/>
    </location>
</feature>
<comment type="subcellular location">
    <subcellularLocation>
        <location evidence="1">Membrane</location>
        <topology evidence="1">Multi-pass membrane protein</topology>
    </subcellularLocation>
</comment>
<dbReference type="Proteomes" id="UP001162031">
    <property type="component" value="Unassembled WGS sequence"/>
</dbReference>
<feature type="transmembrane region" description="Helical" evidence="7">
    <location>
        <begin position="204"/>
        <end position="224"/>
    </location>
</feature>
<evidence type="ECO:0000256" key="1">
    <source>
        <dbReference type="ARBA" id="ARBA00004141"/>
    </source>
</evidence>
<reference evidence="10" key="1">
    <citation type="submission" date="2022-12" db="EMBL/GenBank/DDBJ databases">
        <authorList>
            <person name="Webb A."/>
        </authorList>
    </citation>
    <scope>NUCLEOTIDE SEQUENCE</scope>
    <source>
        <strain evidence="10">Hp1</strain>
    </source>
</reference>
<feature type="transmembrane region" description="Helical" evidence="7">
    <location>
        <begin position="150"/>
        <end position="173"/>
    </location>
</feature>
<keyword evidence="3 7" id="KW-0812">Transmembrane</keyword>
<dbReference type="AlphaFoldDB" id="A0AAV0TYR5"/>
<evidence type="ECO:0000259" key="9">
    <source>
        <dbReference type="Pfam" id="PF13886"/>
    </source>
</evidence>
<evidence type="ECO:0000256" key="7">
    <source>
        <dbReference type="SAM" id="Phobius"/>
    </source>
</evidence>
<evidence type="ECO:0000313" key="10">
    <source>
        <dbReference type="EMBL" id="CAI5729395.1"/>
    </source>
</evidence>
<organism evidence="10 11">
    <name type="scientific">Hyaloperonospora brassicae</name>
    <name type="common">Brassica downy mildew</name>
    <name type="synonym">Peronospora brassicae</name>
    <dbReference type="NCBI Taxonomy" id="162125"/>
    <lineage>
        <taxon>Eukaryota</taxon>
        <taxon>Sar</taxon>
        <taxon>Stramenopiles</taxon>
        <taxon>Oomycota</taxon>
        <taxon>Peronosporomycetes</taxon>
        <taxon>Peronosporales</taxon>
        <taxon>Peronosporaceae</taxon>
        <taxon>Hyaloperonospora</taxon>
    </lineage>
</organism>
<protein>
    <recommendedName>
        <fullName evidence="6">Transmembrane protein 198</fullName>
    </recommendedName>
</protein>
<feature type="transmembrane region" description="Helical" evidence="7">
    <location>
        <begin position="253"/>
        <end position="272"/>
    </location>
</feature>
<feature type="transmembrane region" description="Helical" evidence="7">
    <location>
        <begin position="127"/>
        <end position="145"/>
    </location>
</feature>
<name>A0AAV0TYR5_HYABA</name>
<keyword evidence="5 7" id="KW-0472">Membrane</keyword>
<sequence>MFRFPSQPHGLLLLYLSLVPLYLSMVLSDDDDNDSHDNGHMVLRGHTTSTANTNANGVVDDISHGIEVGPSIAAAVAIVCGLLMATCGYKLLRPTMFACGFLVGGYIVSALVMYIVDGQSYERTAFWISFVIGGLVLGSLVVFVYNFGVFLIGAAGGVFLATLLNASFGYRIYPSDPSTGLLLLAIVLGLICGLIAYKVERLAIIVATALVGSVVLVNGVGYFIGDFPELTAIKNYRHEDEMGNHVYDVPKAWWGYLAAMFVVFCLGMMIQIKKTGKA</sequence>
<evidence type="ECO:0000256" key="5">
    <source>
        <dbReference type="ARBA" id="ARBA00023136"/>
    </source>
</evidence>
<gene>
    <name evidence="10" type="ORF">HBR001_LOCUS4551</name>
</gene>
<evidence type="ECO:0000256" key="4">
    <source>
        <dbReference type="ARBA" id="ARBA00022989"/>
    </source>
</evidence>
<feature type="transmembrane region" description="Helical" evidence="7">
    <location>
        <begin position="68"/>
        <end position="89"/>
    </location>
</feature>
<dbReference type="InterPro" id="IPR040236">
    <property type="entry name" value="TMEM198"/>
</dbReference>
<dbReference type="PANTHER" id="PTHR31247">
    <property type="entry name" value="TRANSMEMBRANE PROTEIN 198 FAMILY MEMBER"/>
    <property type="match status" value="1"/>
</dbReference>
<evidence type="ECO:0000256" key="2">
    <source>
        <dbReference type="ARBA" id="ARBA00006244"/>
    </source>
</evidence>
<evidence type="ECO:0000313" key="11">
    <source>
        <dbReference type="Proteomes" id="UP001162031"/>
    </source>
</evidence>
<comment type="similarity">
    <text evidence="2">Belongs to the TMEM198 family.</text>
</comment>
<accession>A0AAV0TYR5</accession>
<comment type="caution">
    <text evidence="10">The sequence shown here is derived from an EMBL/GenBank/DDBJ whole genome shotgun (WGS) entry which is preliminary data.</text>
</comment>
<feature type="chain" id="PRO_5043684607" description="Transmembrane protein 198" evidence="8">
    <location>
        <begin position="29"/>
        <end position="278"/>
    </location>
</feature>
<evidence type="ECO:0000256" key="8">
    <source>
        <dbReference type="SAM" id="SignalP"/>
    </source>
</evidence>